<comment type="caution">
    <text evidence="8">The sequence shown here is derived from an EMBL/GenBank/DDBJ whole genome shotgun (WGS) entry which is preliminary data.</text>
</comment>
<dbReference type="GO" id="GO:0071949">
    <property type="term" value="F:FAD binding"/>
    <property type="evidence" value="ECO:0007669"/>
    <property type="project" value="InterPro"/>
</dbReference>
<evidence type="ECO:0000313" key="8">
    <source>
        <dbReference type="EMBL" id="KAH7308680.1"/>
    </source>
</evidence>
<evidence type="ECO:0000313" key="9">
    <source>
        <dbReference type="Proteomes" id="UP000813444"/>
    </source>
</evidence>
<dbReference type="InterPro" id="IPR016166">
    <property type="entry name" value="FAD-bd_PCMH"/>
</dbReference>
<dbReference type="InterPro" id="IPR036318">
    <property type="entry name" value="FAD-bd_PCMH-like_sf"/>
</dbReference>
<dbReference type="SUPFAM" id="SSF56176">
    <property type="entry name" value="FAD-binding/transporter-associated domain-like"/>
    <property type="match status" value="1"/>
</dbReference>
<evidence type="ECO:0000259" key="7">
    <source>
        <dbReference type="PROSITE" id="PS51387"/>
    </source>
</evidence>
<dbReference type="Gene3D" id="3.30.465.10">
    <property type="match status" value="1"/>
</dbReference>
<dbReference type="EMBL" id="JAGPNK010000015">
    <property type="protein sequence ID" value="KAH7308680.1"/>
    <property type="molecule type" value="Genomic_DNA"/>
</dbReference>
<dbReference type="InterPro" id="IPR006094">
    <property type="entry name" value="Oxid_FAD_bind_N"/>
</dbReference>
<gene>
    <name evidence="8" type="ORF">B0I35DRAFT_471224</name>
</gene>
<evidence type="ECO:0000256" key="6">
    <source>
        <dbReference type="SAM" id="SignalP"/>
    </source>
</evidence>
<protein>
    <recommendedName>
        <fullName evidence="7">FAD-binding PCMH-type domain-containing protein</fullName>
    </recommendedName>
</protein>
<evidence type="ECO:0000256" key="2">
    <source>
        <dbReference type="ARBA" id="ARBA00022630"/>
    </source>
</evidence>
<evidence type="ECO:0000256" key="3">
    <source>
        <dbReference type="ARBA" id="ARBA00022729"/>
    </source>
</evidence>
<comment type="similarity">
    <text evidence="1">Belongs to the oxygen-dependent FAD-linked oxidoreductase family.</text>
</comment>
<evidence type="ECO:0000256" key="4">
    <source>
        <dbReference type="ARBA" id="ARBA00022827"/>
    </source>
</evidence>
<proteinExistence type="inferred from homology"/>
<dbReference type="InterPro" id="IPR016169">
    <property type="entry name" value="FAD-bd_PCMH_sub2"/>
</dbReference>
<feature type="domain" description="FAD-binding PCMH-type" evidence="7">
    <location>
        <begin position="65"/>
        <end position="236"/>
    </location>
</feature>
<evidence type="ECO:0000256" key="1">
    <source>
        <dbReference type="ARBA" id="ARBA00005466"/>
    </source>
</evidence>
<keyword evidence="2" id="KW-0285">Flavoprotein</keyword>
<organism evidence="8 9">
    <name type="scientific">Stachybotrys elegans</name>
    <dbReference type="NCBI Taxonomy" id="80388"/>
    <lineage>
        <taxon>Eukaryota</taxon>
        <taxon>Fungi</taxon>
        <taxon>Dikarya</taxon>
        <taxon>Ascomycota</taxon>
        <taxon>Pezizomycotina</taxon>
        <taxon>Sordariomycetes</taxon>
        <taxon>Hypocreomycetidae</taxon>
        <taxon>Hypocreales</taxon>
        <taxon>Stachybotryaceae</taxon>
        <taxon>Stachybotrys</taxon>
    </lineage>
</organism>
<dbReference type="Pfam" id="PF01565">
    <property type="entry name" value="FAD_binding_4"/>
    <property type="match status" value="1"/>
</dbReference>
<keyword evidence="3 6" id="KW-0732">Signal</keyword>
<keyword evidence="4" id="KW-0274">FAD</keyword>
<dbReference type="PROSITE" id="PS51387">
    <property type="entry name" value="FAD_PCMH"/>
    <property type="match status" value="1"/>
</dbReference>
<keyword evidence="5" id="KW-0560">Oxidoreductase</keyword>
<dbReference type="InterPro" id="IPR050416">
    <property type="entry name" value="FAD-linked_Oxidoreductase"/>
</dbReference>
<dbReference type="Pfam" id="PF08031">
    <property type="entry name" value="BBE"/>
    <property type="match status" value="1"/>
</dbReference>
<dbReference type="GO" id="GO:0016491">
    <property type="term" value="F:oxidoreductase activity"/>
    <property type="evidence" value="ECO:0007669"/>
    <property type="project" value="UniProtKB-KW"/>
</dbReference>
<evidence type="ECO:0000256" key="5">
    <source>
        <dbReference type="ARBA" id="ARBA00023002"/>
    </source>
</evidence>
<sequence length="498" mass="53042">MQLHRIPRLAALLAVASSCTATCSSADLRQVLLDDANNWSASTVISFPDDPAAFLNATQRWSPFMVPTYEAAITPGTEEDVAKAVSLAAKHGVGFLATGGRHGYGTSMSALEDGLAIDLSLLRSVVVDSDAATLTIGGGTRAADILGPVSQAGFELQIGSCSCPGLVGLTVGAGINHWQGVHGMVLDALVSARVVTASGEIVEASESVNADLFWALRGAGANFGIITSATYRLHPQTNNNEILVVDVTFPAAAAEEYYAALEQISQNQPAELSYMSMVLWNQTDNAPMLVGDFIYLGPREVGLELLAPILDLGPTIRLVNVAGWRQIFQVALLGSDARSCIPGSVHTPYNTAVRNFSLPSLVRSFHVLSDLWAEFPGTRATGFTYQRPGQGAAQAVPNDATAYAWRDAEAYMLAQFSFPLGDVAAQAAVDEAGKKIRADFAQTSGYGGLAVYVNSARGDETLEQIFGRDKLPRLAEAKRRWDPTNAFKYMHAIPTQYP</sequence>
<feature type="signal peptide" evidence="6">
    <location>
        <begin position="1"/>
        <end position="25"/>
    </location>
</feature>
<dbReference type="PROSITE" id="PS51257">
    <property type="entry name" value="PROKAR_LIPOPROTEIN"/>
    <property type="match status" value="1"/>
</dbReference>
<dbReference type="AlphaFoldDB" id="A0A8K0SFV6"/>
<keyword evidence="9" id="KW-1185">Reference proteome</keyword>
<name>A0A8K0SFV6_9HYPO</name>
<dbReference type="OrthoDB" id="415825at2759"/>
<dbReference type="PANTHER" id="PTHR42973">
    <property type="entry name" value="BINDING OXIDOREDUCTASE, PUTATIVE (AFU_ORTHOLOGUE AFUA_1G17690)-RELATED"/>
    <property type="match status" value="1"/>
</dbReference>
<reference evidence="8" key="1">
    <citation type="journal article" date="2021" name="Nat. Commun.">
        <title>Genetic determinants of endophytism in the Arabidopsis root mycobiome.</title>
        <authorList>
            <person name="Mesny F."/>
            <person name="Miyauchi S."/>
            <person name="Thiergart T."/>
            <person name="Pickel B."/>
            <person name="Atanasova L."/>
            <person name="Karlsson M."/>
            <person name="Huettel B."/>
            <person name="Barry K.W."/>
            <person name="Haridas S."/>
            <person name="Chen C."/>
            <person name="Bauer D."/>
            <person name="Andreopoulos W."/>
            <person name="Pangilinan J."/>
            <person name="LaButti K."/>
            <person name="Riley R."/>
            <person name="Lipzen A."/>
            <person name="Clum A."/>
            <person name="Drula E."/>
            <person name="Henrissat B."/>
            <person name="Kohler A."/>
            <person name="Grigoriev I.V."/>
            <person name="Martin F.M."/>
            <person name="Hacquard S."/>
        </authorList>
    </citation>
    <scope>NUCLEOTIDE SEQUENCE</scope>
    <source>
        <strain evidence="8">MPI-CAGE-CH-0235</strain>
    </source>
</reference>
<dbReference type="Proteomes" id="UP000813444">
    <property type="component" value="Unassembled WGS sequence"/>
</dbReference>
<dbReference type="PANTHER" id="PTHR42973:SF32">
    <property type="entry name" value="FAD-LINKED OXIDOREDUCTASE AFOF"/>
    <property type="match status" value="1"/>
</dbReference>
<accession>A0A8K0SFV6</accession>
<dbReference type="InterPro" id="IPR012951">
    <property type="entry name" value="BBE"/>
</dbReference>
<dbReference type="Gene3D" id="3.40.462.20">
    <property type="match status" value="1"/>
</dbReference>
<feature type="chain" id="PRO_5035434148" description="FAD-binding PCMH-type domain-containing protein" evidence="6">
    <location>
        <begin position="26"/>
        <end position="498"/>
    </location>
</feature>